<dbReference type="PROSITE" id="PS01124">
    <property type="entry name" value="HTH_ARAC_FAMILY_2"/>
    <property type="match status" value="1"/>
</dbReference>
<evidence type="ECO:0000259" key="4">
    <source>
        <dbReference type="PROSITE" id="PS01124"/>
    </source>
</evidence>
<dbReference type="EMBL" id="VUNS01000008">
    <property type="protein sequence ID" value="MST97210.1"/>
    <property type="molecule type" value="Genomic_DNA"/>
</dbReference>
<name>A0A844G0M7_9BACT</name>
<feature type="domain" description="HTH araC/xylS-type" evidence="4">
    <location>
        <begin position="173"/>
        <end position="272"/>
    </location>
</feature>
<keyword evidence="6" id="KW-1185">Reference proteome</keyword>
<dbReference type="SUPFAM" id="SSF51182">
    <property type="entry name" value="RmlC-like cupins"/>
    <property type="match status" value="1"/>
</dbReference>
<dbReference type="RefSeq" id="WP_106054198.1">
    <property type="nucleotide sequence ID" value="NZ_CALXOB010000051.1"/>
</dbReference>
<keyword evidence="1" id="KW-0805">Transcription regulation</keyword>
<dbReference type="SUPFAM" id="SSF46689">
    <property type="entry name" value="Homeodomain-like"/>
    <property type="match status" value="1"/>
</dbReference>
<dbReference type="InterPro" id="IPR050204">
    <property type="entry name" value="AraC_XylS_family_regulators"/>
</dbReference>
<dbReference type="SMART" id="SM00342">
    <property type="entry name" value="HTH_ARAC"/>
    <property type="match status" value="1"/>
</dbReference>
<dbReference type="InterPro" id="IPR011051">
    <property type="entry name" value="RmlC_Cupin_sf"/>
</dbReference>
<evidence type="ECO:0000313" key="6">
    <source>
        <dbReference type="Proteomes" id="UP000435649"/>
    </source>
</evidence>
<dbReference type="Gene3D" id="1.10.10.60">
    <property type="entry name" value="Homeodomain-like"/>
    <property type="match status" value="2"/>
</dbReference>
<keyword evidence="2" id="KW-0238">DNA-binding</keyword>
<dbReference type="Proteomes" id="UP000435649">
    <property type="component" value="Unassembled WGS sequence"/>
</dbReference>
<dbReference type="Pfam" id="PF02311">
    <property type="entry name" value="AraC_binding"/>
    <property type="match status" value="1"/>
</dbReference>
<organism evidence="5 6">
    <name type="scientific">Victivallis lenta</name>
    <dbReference type="NCBI Taxonomy" id="2606640"/>
    <lineage>
        <taxon>Bacteria</taxon>
        <taxon>Pseudomonadati</taxon>
        <taxon>Lentisphaerota</taxon>
        <taxon>Lentisphaeria</taxon>
        <taxon>Victivallales</taxon>
        <taxon>Victivallaceae</taxon>
        <taxon>Victivallis</taxon>
    </lineage>
</organism>
<proteinExistence type="predicted"/>
<dbReference type="InterPro" id="IPR009057">
    <property type="entry name" value="Homeodomain-like_sf"/>
</dbReference>
<dbReference type="GO" id="GO:0003700">
    <property type="term" value="F:DNA-binding transcription factor activity"/>
    <property type="evidence" value="ECO:0007669"/>
    <property type="project" value="InterPro"/>
</dbReference>
<evidence type="ECO:0000256" key="3">
    <source>
        <dbReference type="ARBA" id="ARBA00023163"/>
    </source>
</evidence>
<protein>
    <submittedName>
        <fullName evidence="5">AraC family transcriptional regulator</fullName>
    </submittedName>
</protein>
<evidence type="ECO:0000256" key="2">
    <source>
        <dbReference type="ARBA" id="ARBA00023125"/>
    </source>
</evidence>
<dbReference type="Pfam" id="PF12833">
    <property type="entry name" value="HTH_18"/>
    <property type="match status" value="1"/>
</dbReference>
<dbReference type="Gene3D" id="2.60.120.10">
    <property type="entry name" value="Jelly Rolls"/>
    <property type="match status" value="1"/>
</dbReference>
<evidence type="ECO:0000313" key="5">
    <source>
        <dbReference type="EMBL" id="MST97210.1"/>
    </source>
</evidence>
<gene>
    <name evidence="5" type="ORF">FYJ85_09155</name>
</gene>
<dbReference type="GO" id="GO:0043565">
    <property type="term" value="F:sequence-specific DNA binding"/>
    <property type="evidence" value="ECO:0007669"/>
    <property type="project" value="InterPro"/>
</dbReference>
<dbReference type="PANTHER" id="PTHR46796">
    <property type="entry name" value="HTH-TYPE TRANSCRIPTIONAL ACTIVATOR RHAS-RELATED"/>
    <property type="match status" value="1"/>
</dbReference>
<reference evidence="5 6" key="1">
    <citation type="submission" date="2019-08" db="EMBL/GenBank/DDBJ databases">
        <title>In-depth cultivation of the pig gut microbiome towards novel bacterial diversity and tailored functional studies.</title>
        <authorList>
            <person name="Wylensek D."/>
            <person name="Hitch T.C.A."/>
            <person name="Clavel T."/>
        </authorList>
    </citation>
    <scope>NUCLEOTIDE SEQUENCE [LARGE SCALE GENOMIC DNA]</scope>
    <source>
        <strain evidence="5 6">BBE-744-WT-12</strain>
    </source>
</reference>
<keyword evidence="3" id="KW-0804">Transcription</keyword>
<dbReference type="InterPro" id="IPR018060">
    <property type="entry name" value="HTH_AraC"/>
</dbReference>
<comment type="caution">
    <text evidence="5">The sequence shown here is derived from an EMBL/GenBank/DDBJ whole genome shotgun (WGS) entry which is preliminary data.</text>
</comment>
<dbReference type="InterPro" id="IPR014710">
    <property type="entry name" value="RmlC-like_jellyroll"/>
</dbReference>
<dbReference type="PROSITE" id="PS00041">
    <property type="entry name" value="HTH_ARAC_FAMILY_1"/>
    <property type="match status" value="1"/>
</dbReference>
<dbReference type="AlphaFoldDB" id="A0A844G0M7"/>
<evidence type="ECO:0000256" key="1">
    <source>
        <dbReference type="ARBA" id="ARBA00023015"/>
    </source>
</evidence>
<sequence>MNVLHWEELCFRSSSIMKLFRHQLPNGGEIEEHEHDFHEIFWVLSGEGVHEVNGERTRLRHGDLVWIRPRDRHRLTAVSRKPLQFCNLAFPANIIAGLIARYEEFRYYFGGDNRQPIMIPLSESLFEWLERGAAGLRNCPDSRLALDRFLMNLIGELAAMRMNPYRSCPPWLQEAAAELERNPEHLKLGSRALALLAGRTPEHVARELRRFAGMTPSEAVNRARIDYAARLLTGSDLTITEIAYQCGFGSLSGFFPAFQRFCRETPLEYRRAHRNFEQSCCPKKSGSVFTAGRSGSAGARR</sequence>
<dbReference type="InterPro" id="IPR018062">
    <property type="entry name" value="HTH_AraC-typ_CS"/>
</dbReference>
<dbReference type="InterPro" id="IPR003313">
    <property type="entry name" value="AraC-bd"/>
</dbReference>
<accession>A0A844G0M7</accession>